<proteinExistence type="predicted"/>
<organism evidence="1 3">
    <name type="scientific">Medicago truncatula</name>
    <name type="common">Barrel medic</name>
    <name type="synonym">Medicago tribuloides</name>
    <dbReference type="NCBI Taxonomy" id="3880"/>
    <lineage>
        <taxon>Eukaryota</taxon>
        <taxon>Viridiplantae</taxon>
        <taxon>Streptophyta</taxon>
        <taxon>Embryophyta</taxon>
        <taxon>Tracheophyta</taxon>
        <taxon>Spermatophyta</taxon>
        <taxon>Magnoliopsida</taxon>
        <taxon>eudicotyledons</taxon>
        <taxon>Gunneridae</taxon>
        <taxon>Pentapetalae</taxon>
        <taxon>rosids</taxon>
        <taxon>fabids</taxon>
        <taxon>Fabales</taxon>
        <taxon>Fabaceae</taxon>
        <taxon>Papilionoideae</taxon>
        <taxon>50 kb inversion clade</taxon>
        <taxon>NPAAA clade</taxon>
        <taxon>Hologalegina</taxon>
        <taxon>IRL clade</taxon>
        <taxon>Trifolieae</taxon>
        <taxon>Medicago</taxon>
    </lineage>
</organism>
<keyword evidence="3" id="KW-1185">Reference proteome</keyword>
<dbReference type="HOGENOM" id="CLU_2945194_0_0_1"/>
<name>A0A072USF7_MEDTR</name>
<dbReference type="AlphaFoldDB" id="A0A072USF7"/>
<keyword evidence="1" id="KW-0812">Transmembrane</keyword>
<evidence type="ECO:0000313" key="1">
    <source>
        <dbReference type="EMBL" id="KEH32276.1"/>
    </source>
</evidence>
<evidence type="ECO:0000313" key="3">
    <source>
        <dbReference type="Proteomes" id="UP000002051"/>
    </source>
</evidence>
<accession>A0A072USF7</accession>
<reference evidence="1 3" key="1">
    <citation type="journal article" date="2011" name="Nature">
        <title>The Medicago genome provides insight into the evolution of rhizobial symbioses.</title>
        <authorList>
            <person name="Young N.D."/>
            <person name="Debelle F."/>
            <person name="Oldroyd G.E."/>
            <person name="Geurts R."/>
            <person name="Cannon S.B."/>
            <person name="Udvardi M.K."/>
            <person name="Benedito V.A."/>
            <person name="Mayer K.F."/>
            <person name="Gouzy J."/>
            <person name="Schoof H."/>
            <person name="Van de Peer Y."/>
            <person name="Proost S."/>
            <person name="Cook D.R."/>
            <person name="Meyers B.C."/>
            <person name="Spannagl M."/>
            <person name="Cheung F."/>
            <person name="De Mita S."/>
            <person name="Krishnakumar V."/>
            <person name="Gundlach H."/>
            <person name="Zhou S."/>
            <person name="Mudge J."/>
            <person name="Bharti A.K."/>
            <person name="Murray J.D."/>
            <person name="Naoumkina M.A."/>
            <person name="Rosen B."/>
            <person name="Silverstein K.A."/>
            <person name="Tang H."/>
            <person name="Rombauts S."/>
            <person name="Zhao P.X."/>
            <person name="Zhou P."/>
            <person name="Barbe V."/>
            <person name="Bardou P."/>
            <person name="Bechner M."/>
            <person name="Bellec A."/>
            <person name="Berger A."/>
            <person name="Berges H."/>
            <person name="Bidwell S."/>
            <person name="Bisseling T."/>
            <person name="Choisne N."/>
            <person name="Couloux A."/>
            <person name="Denny R."/>
            <person name="Deshpande S."/>
            <person name="Dai X."/>
            <person name="Doyle J.J."/>
            <person name="Dudez A.M."/>
            <person name="Farmer A.D."/>
            <person name="Fouteau S."/>
            <person name="Franken C."/>
            <person name="Gibelin C."/>
            <person name="Gish J."/>
            <person name="Goldstein S."/>
            <person name="Gonzalez A.J."/>
            <person name="Green P.J."/>
            <person name="Hallab A."/>
            <person name="Hartog M."/>
            <person name="Hua A."/>
            <person name="Humphray S.J."/>
            <person name="Jeong D.H."/>
            <person name="Jing Y."/>
            <person name="Jocker A."/>
            <person name="Kenton S.M."/>
            <person name="Kim D.J."/>
            <person name="Klee K."/>
            <person name="Lai H."/>
            <person name="Lang C."/>
            <person name="Lin S."/>
            <person name="Macmil S.L."/>
            <person name="Magdelenat G."/>
            <person name="Matthews L."/>
            <person name="McCorrison J."/>
            <person name="Monaghan E.L."/>
            <person name="Mun J.H."/>
            <person name="Najar F.Z."/>
            <person name="Nicholson C."/>
            <person name="Noirot C."/>
            <person name="O'Bleness M."/>
            <person name="Paule C.R."/>
            <person name="Poulain J."/>
            <person name="Prion F."/>
            <person name="Qin B."/>
            <person name="Qu C."/>
            <person name="Retzel E.F."/>
            <person name="Riddle C."/>
            <person name="Sallet E."/>
            <person name="Samain S."/>
            <person name="Samson N."/>
            <person name="Sanders I."/>
            <person name="Saurat O."/>
            <person name="Scarpelli C."/>
            <person name="Schiex T."/>
            <person name="Segurens B."/>
            <person name="Severin A.J."/>
            <person name="Sherrier D.J."/>
            <person name="Shi R."/>
            <person name="Sims S."/>
            <person name="Singer S.R."/>
            <person name="Sinharoy S."/>
            <person name="Sterck L."/>
            <person name="Viollet A."/>
            <person name="Wang B.B."/>
            <person name="Wang K."/>
            <person name="Wang M."/>
            <person name="Wang X."/>
            <person name="Warfsmann J."/>
            <person name="Weissenbach J."/>
            <person name="White D.D."/>
            <person name="White J.D."/>
            <person name="Wiley G.B."/>
            <person name="Wincker P."/>
            <person name="Xing Y."/>
            <person name="Yang L."/>
            <person name="Yao Z."/>
            <person name="Ying F."/>
            <person name="Zhai J."/>
            <person name="Zhou L."/>
            <person name="Zuber A."/>
            <person name="Denarie J."/>
            <person name="Dixon R.A."/>
            <person name="May G.D."/>
            <person name="Schwartz D.C."/>
            <person name="Rogers J."/>
            <person name="Quetier F."/>
            <person name="Town C.D."/>
            <person name="Roe B.A."/>
        </authorList>
    </citation>
    <scope>NUCLEOTIDE SEQUENCE [LARGE SCALE GENOMIC DNA]</scope>
    <source>
        <strain evidence="1">A17</strain>
        <strain evidence="2 3">cv. Jemalong A17</strain>
    </source>
</reference>
<dbReference type="PaxDb" id="3880-AES64190"/>
<keyword evidence="1" id="KW-0472">Membrane</keyword>
<reference evidence="1 3" key="2">
    <citation type="journal article" date="2014" name="BMC Genomics">
        <title>An improved genome release (version Mt4.0) for the model legume Medicago truncatula.</title>
        <authorList>
            <person name="Tang H."/>
            <person name="Krishnakumar V."/>
            <person name="Bidwell S."/>
            <person name="Rosen B."/>
            <person name="Chan A."/>
            <person name="Zhou S."/>
            <person name="Gentzbittel L."/>
            <person name="Childs K.L."/>
            <person name="Yandell M."/>
            <person name="Gundlach H."/>
            <person name="Mayer K.F."/>
            <person name="Schwartz D.C."/>
            <person name="Town C.D."/>
        </authorList>
    </citation>
    <scope>GENOME REANNOTATION</scope>
    <source>
        <strain evidence="1">A17</strain>
        <strain evidence="2 3">cv. Jemalong A17</strain>
    </source>
</reference>
<sequence>MVNEDGTALQRSAVHLRVTWVSVILSLACLGVSLSTPHLPQGHCFLLPALLFPPPSVFLQ</sequence>
<dbReference type="EMBL" id="CM001220">
    <property type="protein sequence ID" value="KEH32276.1"/>
    <property type="molecule type" value="Genomic_DNA"/>
</dbReference>
<dbReference type="Proteomes" id="UP000002051">
    <property type="component" value="Chromosome 4"/>
</dbReference>
<gene>
    <name evidence="1" type="ordered locus">MTR_4g119250</name>
</gene>
<reference evidence="2" key="3">
    <citation type="submission" date="2015-04" db="UniProtKB">
        <authorList>
            <consortium name="EnsemblPlants"/>
        </authorList>
    </citation>
    <scope>IDENTIFICATION</scope>
    <source>
        <strain evidence="2">cv. Jemalong A17</strain>
    </source>
</reference>
<evidence type="ECO:0000313" key="2">
    <source>
        <dbReference type="EnsemblPlants" id="KEH32276"/>
    </source>
</evidence>
<dbReference type="EnsemblPlants" id="KEH32276">
    <property type="protein sequence ID" value="KEH32276"/>
    <property type="gene ID" value="MTR_4g119250"/>
</dbReference>
<protein>
    <submittedName>
        <fullName evidence="1">Transmembrane protein, putative</fullName>
    </submittedName>
</protein>